<evidence type="ECO:0000313" key="3">
    <source>
        <dbReference type="Proteomes" id="UP000191285"/>
    </source>
</evidence>
<dbReference type="EMBL" id="MLKD01000002">
    <property type="protein sequence ID" value="OQE29430.1"/>
    <property type="molecule type" value="Genomic_DNA"/>
</dbReference>
<dbReference type="OrthoDB" id="3800738at2759"/>
<protein>
    <recommendedName>
        <fullName evidence="1">F-box domain-containing protein</fullName>
    </recommendedName>
</protein>
<dbReference type="InterPro" id="IPR001810">
    <property type="entry name" value="F-box_dom"/>
</dbReference>
<evidence type="ECO:0000313" key="2">
    <source>
        <dbReference type="EMBL" id="OQE29430.1"/>
    </source>
</evidence>
<organism evidence="2 3">
    <name type="scientific">Penicillium steckii</name>
    <dbReference type="NCBI Taxonomy" id="303698"/>
    <lineage>
        <taxon>Eukaryota</taxon>
        <taxon>Fungi</taxon>
        <taxon>Dikarya</taxon>
        <taxon>Ascomycota</taxon>
        <taxon>Pezizomycotina</taxon>
        <taxon>Eurotiomycetes</taxon>
        <taxon>Eurotiomycetidae</taxon>
        <taxon>Eurotiales</taxon>
        <taxon>Aspergillaceae</taxon>
        <taxon>Penicillium</taxon>
    </lineage>
</organism>
<keyword evidence="3" id="KW-1185">Reference proteome</keyword>
<feature type="domain" description="F-box" evidence="1">
    <location>
        <begin position="1"/>
        <end position="48"/>
    </location>
</feature>
<reference evidence="3" key="1">
    <citation type="journal article" date="2017" name="Nat. Microbiol.">
        <title>Global analysis of biosynthetic gene clusters reveals vast potential of secondary metabolite production in Penicillium species.</title>
        <authorList>
            <person name="Nielsen J.C."/>
            <person name="Grijseels S."/>
            <person name="Prigent S."/>
            <person name="Ji B."/>
            <person name="Dainat J."/>
            <person name="Nielsen K.F."/>
            <person name="Frisvad J.C."/>
            <person name="Workman M."/>
            <person name="Nielsen J."/>
        </authorList>
    </citation>
    <scope>NUCLEOTIDE SEQUENCE [LARGE SCALE GENOMIC DNA]</scope>
    <source>
        <strain evidence="3">IBT 24891</strain>
    </source>
</reference>
<evidence type="ECO:0000259" key="1">
    <source>
        <dbReference type="PROSITE" id="PS50181"/>
    </source>
</evidence>
<dbReference type="PROSITE" id="PS50181">
    <property type="entry name" value="FBOX"/>
    <property type="match status" value="1"/>
</dbReference>
<dbReference type="Pfam" id="PF12937">
    <property type="entry name" value="F-box-like"/>
    <property type="match status" value="1"/>
</dbReference>
<gene>
    <name evidence="2" type="ORF">PENSTE_c002G07042</name>
</gene>
<accession>A0A1V6TU70</accession>
<dbReference type="Proteomes" id="UP000191285">
    <property type="component" value="Unassembled WGS sequence"/>
</dbReference>
<dbReference type="InterPro" id="IPR036047">
    <property type="entry name" value="F-box-like_dom_sf"/>
</dbReference>
<comment type="caution">
    <text evidence="2">The sequence shown here is derived from an EMBL/GenBank/DDBJ whole genome shotgun (WGS) entry which is preliminary data.</text>
</comment>
<name>A0A1V6TU70_9EURO</name>
<sequence>MDRRSLPNELLETILIQVDSIQTILLAQRVCRQWANCIQKSPTIQRKLFFRPAPVNSPPERNPLLALKFPYWFPADDAISCTMAFGAGDMQDFLESSETYRRPEASWRRMLVQQPPIMRLGWVECSMSPSNVKELSHWEIPLQAFDGLRMNMLYDMVVHVSESAPEYFYFQVRWSQSKALRNDYVGLNSDPCLLYLSDRVSARLRRAMQSADVVLDMWYTSQGNHLGAKWAKDTWTWELVRGLKVGMGDLDLDLVRCMRELKEVESWTLGDEFDGRWGEIETCSGGMPLPDEDDADL</sequence>
<dbReference type="Gene3D" id="1.20.1280.50">
    <property type="match status" value="1"/>
</dbReference>
<dbReference type="SUPFAM" id="SSF81383">
    <property type="entry name" value="F-box domain"/>
    <property type="match status" value="1"/>
</dbReference>
<dbReference type="AlphaFoldDB" id="A0A1V6TU70"/>
<dbReference type="STRING" id="303698.A0A1V6TU70"/>
<proteinExistence type="predicted"/>